<accession>A0AAU8GH44</accession>
<organism evidence="1">
    <name type="scientific">Salmonella phage vB_SEnST11_KE22</name>
    <dbReference type="NCBI Taxonomy" id="3161173"/>
    <lineage>
        <taxon>Viruses</taxon>
        <taxon>Duplodnaviria</taxon>
        <taxon>Heunggongvirae</taxon>
        <taxon>Uroviricota</taxon>
        <taxon>Caudoviricetes</taxon>
        <taxon>Vequintavirinae</taxon>
        <taxon>Seunavirus</taxon>
    </lineage>
</organism>
<proteinExistence type="predicted"/>
<reference evidence="1" key="1">
    <citation type="submission" date="2024-05" db="EMBL/GenBank/DDBJ databases">
        <authorList>
            <person name="Mugo M.M."/>
            <person name="Musyoki A.M."/>
            <person name="Makumi A.M."/>
            <person name="Mutai I."/>
            <person name="Drechsel O."/>
            <person name="Kering K.K."/>
            <person name="Muturi P."/>
            <person name="Mbae C.K."/>
            <person name="Kariuki S.M."/>
        </authorList>
    </citation>
    <scope>NUCLEOTIDE SEQUENCE</scope>
</reference>
<protein>
    <submittedName>
        <fullName evidence="1">Uncharacterized protein</fullName>
    </submittedName>
</protein>
<evidence type="ECO:0000313" key="1">
    <source>
        <dbReference type="EMBL" id="XCH40330.1"/>
    </source>
</evidence>
<sequence>MVFMKNKYFFTFGSNHETKEGFSLGHSYVVIDANDLWEARDKMHKARGEVWSFSYTEEEFAGQPEKYGLTALTLDQVALN</sequence>
<dbReference type="EMBL" id="PP856721">
    <property type="protein sequence ID" value="XCH40330.1"/>
    <property type="molecule type" value="Genomic_DNA"/>
</dbReference>
<name>A0AAU8GH44_9CAUD</name>
<gene>
    <name evidence="1" type="ORF">NDDWPVAN_CDS0204</name>
</gene>